<sequence>MAVREAEKELNMDELTGRRNDTSLQGMVTTAAAAREAGEEEEGVKMRAVLPRLIDTVTSAFNLAFLTVTEAITAL</sequence>
<protein>
    <submittedName>
        <fullName evidence="1">Uncharacterized protein</fullName>
    </submittedName>
</protein>
<dbReference type="AlphaFoldDB" id="A0A0J9ENY0"/>
<dbReference type="Proteomes" id="UP000007802">
    <property type="component" value="Unassembled WGS sequence"/>
</dbReference>
<dbReference type="EMBL" id="GG749432">
    <property type="protein sequence ID" value="KMW67742.1"/>
    <property type="molecule type" value="Genomic_DNA"/>
</dbReference>
<accession>A0A0J9ENY0</accession>
<proteinExistence type="predicted"/>
<reference evidence="1" key="1">
    <citation type="submission" date="2010-03" db="EMBL/GenBank/DDBJ databases">
        <title>Annotation of Blastomyces dermatitidis strain ATCC 18188.</title>
        <authorList>
            <consortium name="The Broad Institute Genome Sequencing Platform"/>
            <consortium name="Broad Institute Genome Sequencing Center for Infectious Disease."/>
            <person name="Cuomo C."/>
            <person name="Klein B."/>
            <person name="Sullivan T."/>
            <person name="Heitman J."/>
            <person name="Young S."/>
            <person name="Zeng Q."/>
            <person name="Gargeya S."/>
            <person name="Alvarado L."/>
            <person name="Berlin A.M."/>
            <person name="Chapman S.B."/>
            <person name="Chen Z."/>
            <person name="Freedman E."/>
            <person name="Gellesch M."/>
            <person name="Goldberg J."/>
            <person name="Griggs A."/>
            <person name="Gujja S."/>
            <person name="Heilman E."/>
            <person name="Heiman D."/>
            <person name="Howarth C."/>
            <person name="Mehta T."/>
            <person name="Neiman D."/>
            <person name="Pearson M."/>
            <person name="Roberts A."/>
            <person name="Saif S."/>
            <person name="Shea T."/>
            <person name="Shenoy N."/>
            <person name="Sisk P."/>
            <person name="Stolte C."/>
            <person name="Sykes S."/>
            <person name="White J."/>
            <person name="Yandava C."/>
            <person name="Haas B."/>
            <person name="Nusbaum C."/>
            <person name="Birren B."/>
        </authorList>
    </citation>
    <scope>NUCLEOTIDE SEQUENCE</scope>
    <source>
        <strain evidence="1">ATCC 18188</strain>
    </source>
</reference>
<name>A0A0J9ENY0_AJEDA</name>
<organism evidence="1">
    <name type="scientific">Ajellomyces dermatitidis (strain ATCC 18188 / CBS 674.68)</name>
    <name type="common">Blastomyces dermatitidis</name>
    <dbReference type="NCBI Taxonomy" id="653446"/>
    <lineage>
        <taxon>Eukaryota</taxon>
        <taxon>Fungi</taxon>
        <taxon>Dikarya</taxon>
        <taxon>Ascomycota</taxon>
        <taxon>Pezizomycotina</taxon>
        <taxon>Eurotiomycetes</taxon>
        <taxon>Eurotiomycetidae</taxon>
        <taxon>Onygenales</taxon>
        <taxon>Ajellomycetaceae</taxon>
        <taxon>Blastomyces</taxon>
    </lineage>
</organism>
<evidence type="ECO:0000313" key="1">
    <source>
        <dbReference type="EMBL" id="KMW67742.1"/>
    </source>
</evidence>
<gene>
    <name evidence="1" type="ORF">BDDG_12289</name>
</gene>